<dbReference type="EMBL" id="FZNQ01000006">
    <property type="protein sequence ID" value="SNR43044.1"/>
    <property type="molecule type" value="Genomic_DNA"/>
</dbReference>
<name>A0A238W9T3_HALVU</name>
<evidence type="ECO:0000313" key="3">
    <source>
        <dbReference type="Proteomes" id="UP000198397"/>
    </source>
</evidence>
<dbReference type="RefSeq" id="WP_089384478.1">
    <property type="nucleotide sequence ID" value="NZ_FZNQ01000006.1"/>
</dbReference>
<gene>
    <name evidence="2" type="ORF">SAMN06264855_10657</name>
</gene>
<proteinExistence type="predicted"/>
<dbReference type="Proteomes" id="UP000198397">
    <property type="component" value="Unassembled WGS sequence"/>
</dbReference>
<accession>A0A238W9T3</accession>
<evidence type="ECO:0000313" key="2">
    <source>
        <dbReference type="EMBL" id="SNR43044.1"/>
    </source>
</evidence>
<organism evidence="2 3">
    <name type="scientific">Halorubrum vacuolatum</name>
    <name type="common">Natronobacterium vacuolatum</name>
    <dbReference type="NCBI Taxonomy" id="63740"/>
    <lineage>
        <taxon>Archaea</taxon>
        <taxon>Methanobacteriati</taxon>
        <taxon>Methanobacteriota</taxon>
        <taxon>Stenosarchaea group</taxon>
        <taxon>Halobacteria</taxon>
        <taxon>Halobacteriales</taxon>
        <taxon>Haloferacaceae</taxon>
        <taxon>Halorubrum</taxon>
    </lineage>
</organism>
<evidence type="ECO:0000256" key="1">
    <source>
        <dbReference type="SAM" id="MobiDB-lite"/>
    </source>
</evidence>
<feature type="region of interest" description="Disordered" evidence="1">
    <location>
        <begin position="118"/>
        <end position="160"/>
    </location>
</feature>
<feature type="compositionally biased region" description="Low complexity" evidence="1">
    <location>
        <begin position="129"/>
        <end position="147"/>
    </location>
</feature>
<feature type="compositionally biased region" description="Polar residues" evidence="1">
    <location>
        <begin position="148"/>
        <end position="160"/>
    </location>
</feature>
<feature type="region of interest" description="Disordered" evidence="1">
    <location>
        <begin position="1"/>
        <end position="33"/>
    </location>
</feature>
<sequence>MTAPGDDGQNASEEDGAERPTWPDEPEDWEPPAILGIEGEYGDIFEEFDSYAEYQSYREELEERVIEVSLAELIFEGLPDGWCESADPTPHELLGEQIGQIDVEGKYLDFEATPNSRANFLPERRSGCTSLTSSQRSRSSASPTGSTENRSVSGWLSTNR</sequence>
<dbReference type="AlphaFoldDB" id="A0A238W9T3"/>
<protein>
    <submittedName>
        <fullName evidence="2">Uncharacterized protein</fullName>
    </submittedName>
</protein>
<reference evidence="2 3" key="1">
    <citation type="submission" date="2017-06" db="EMBL/GenBank/DDBJ databases">
        <authorList>
            <person name="Kim H.J."/>
            <person name="Triplett B.A."/>
        </authorList>
    </citation>
    <scope>NUCLEOTIDE SEQUENCE [LARGE SCALE GENOMIC DNA]</scope>
    <source>
        <strain evidence="2 3">DSM 8800</strain>
    </source>
</reference>
<keyword evidence="3" id="KW-1185">Reference proteome</keyword>